<dbReference type="EMBL" id="HBGF01034177">
    <property type="protein sequence ID" value="CAD9131774.1"/>
    <property type="molecule type" value="Transcribed_RNA"/>
</dbReference>
<dbReference type="AlphaFoldDB" id="A0A7S1MHF1"/>
<proteinExistence type="predicted"/>
<name>A0A7S1MHF1_NEODS</name>
<dbReference type="SMART" id="SM00360">
    <property type="entry name" value="RRM"/>
    <property type="match status" value="2"/>
</dbReference>
<keyword evidence="2 3" id="KW-0694">RNA-binding</keyword>
<dbReference type="PROSITE" id="PS50102">
    <property type="entry name" value="RRM"/>
    <property type="match status" value="1"/>
</dbReference>
<feature type="region of interest" description="Disordered" evidence="4">
    <location>
        <begin position="146"/>
        <end position="174"/>
    </location>
</feature>
<evidence type="ECO:0000256" key="1">
    <source>
        <dbReference type="ARBA" id="ARBA00022737"/>
    </source>
</evidence>
<dbReference type="InterPro" id="IPR012677">
    <property type="entry name" value="Nucleotide-bd_a/b_plait_sf"/>
</dbReference>
<sequence>MSDGRPAASASSASRGPTKNLFVAGFKNDVNDEALRRLFSPFGDIVSAKVMLDIHTGANRGFGFVLFADLDAAVAARTALDGSVHEHPSSERETFKLVVNFAKHDAFNVVRRSTKVYCRNIPTTMDDAAVKRALEDVVGEGTVANVSLHPDSTRSPALYDRARHGNTTATPAPAENRAAANVAFVEFVNADLAQAAVDKTYRLRLDGPGSEGPLLTKLAETAQVKSERMKRAHQTNTHPPESDASAEAQAGNSDDQPRSPPPPPPPPPPPHAAVGAGPPLMPLQAPPPALLPGGSAFPPFGPPPPFAFPPPTMPHPLTGFPGAPHVAFPGPYMPPGAFMPLTGGGMPFGAVPGGVAGVPAFPAASRPPESGTSQRPEDARSQQQDPQQPSGS</sequence>
<evidence type="ECO:0000259" key="5">
    <source>
        <dbReference type="PROSITE" id="PS50102"/>
    </source>
</evidence>
<reference evidence="6" key="1">
    <citation type="submission" date="2021-01" db="EMBL/GenBank/DDBJ databases">
        <authorList>
            <person name="Corre E."/>
            <person name="Pelletier E."/>
            <person name="Niang G."/>
            <person name="Scheremetjew M."/>
            <person name="Finn R."/>
            <person name="Kale V."/>
            <person name="Holt S."/>
            <person name="Cochrane G."/>
            <person name="Meng A."/>
            <person name="Brown T."/>
            <person name="Cohen L."/>
        </authorList>
    </citation>
    <scope>NUCLEOTIDE SEQUENCE</scope>
    <source>
        <strain evidence="6">CCAP 1951/1</strain>
    </source>
</reference>
<dbReference type="SUPFAM" id="SSF54928">
    <property type="entry name" value="RNA-binding domain, RBD"/>
    <property type="match status" value="1"/>
</dbReference>
<feature type="compositionally biased region" description="Pro residues" evidence="4">
    <location>
        <begin position="299"/>
        <end position="312"/>
    </location>
</feature>
<evidence type="ECO:0000256" key="4">
    <source>
        <dbReference type="SAM" id="MobiDB-lite"/>
    </source>
</evidence>
<evidence type="ECO:0000256" key="2">
    <source>
        <dbReference type="ARBA" id="ARBA00022884"/>
    </source>
</evidence>
<feature type="region of interest" description="Disordered" evidence="4">
    <location>
        <begin position="358"/>
        <end position="392"/>
    </location>
</feature>
<feature type="compositionally biased region" description="Pro residues" evidence="4">
    <location>
        <begin position="279"/>
        <end position="290"/>
    </location>
</feature>
<dbReference type="Pfam" id="PF00076">
    <property type="entry name" value="RRM_1"/>
    <property type="match status" value="1"/>
</dbReference>
<protein>
    <recommendedName>
        <fullName evidence="5">RRM domain-containing protein</fullName>
    </recommendedName>
</protein>
<feature type="compositionally biased region" description="Low complexity" evidence="4">
    <location>
        <begin position="381"/>
        <end position="392"/>
    </location>
</feature>
<evidence type="ECO:0000313" key="6">
    <source>
        <dbReference type="EMBL" id="CAD9131774.1"/>
    </source>
</evidence>
<dbReference type="PANTHER" id="PTHR24012">
    <property type="entry name" value="RNA BINDING PROTEIN"/>
    <property type="match status" value="1"/>
</dbReference>
<dbReference type="InterPro" id="IPR035979">
    <property type="entry name" value="RBD_domain_sf"/>
</dbReference>
<feature type="region of interest" description="Disordered" evidence="4">
    <location>
        <begin position="223"/>
        <end position="312"/>
    </location>
</feature>
<accession>A0A7S1MHF1</accession>
<dbReference type="Gene3D" id="3.30.70.330">
    <property type="match status" value="2"/>
</dbReference>
<evidence type="ECO:0000256" key="3">
    <source>
        <dbReference type="PROSITE-ProRule" id="PRU00176"/>
    </source>
</evidence>
<gene>
    <name evidence="6" type="ORF">NDES1114_LOCUS22891</name>
</gene>
<keyword evidence="1" id="KW-0677">Repeat</keyword>
<dbReference type="InterPro" id="IPR000504">
    <property type="entry name" value="RRM_dom"/>
</dbReference>
<organism evidence="6">
    <name type="scientific">Neobodo designis</name>
    <name type="common">Flagellated protozoan</name>
    <name type="synonym">Bodo designis</name>
    <dbReference type="NCBI Taxonomy" id="312471"/>
    <lineage>
        <taxon>Eukaryota</taxon>
        <taxon>Discoba</taxon>
        <taxon>Euglenozoa</taxon>
        <taxon>Kinetoplastea</taxon>
        <taxon>Metakinetoplastina</taxon>
        <taxon>Neobodonida</taxon>
        <taxon>Neobodo</taxon>
    </lineage>
</organism>
<dbReference type="GO" id="GO:0003723">
    <property type="term" value="F:RNA binding"/>
    <property type="evidence" value="ECO:0007669"/>
    <property type="project" value="UniProtKB-UniRule"/>
</dbReference>
<feature type="compositionally biased region" description="Pro residues" evidence="4">
    <location>
        <begin position="258"/>
        <end position="271"/>
    </location>
</feature>
<feature type="domain" description="RRM" evidence="5">
    <location>
        <begin position="19"/>
        <end position="104"/>
    </location>
</feature>
<dbReference type="CDD" id="cd00590">
    <property type="entry name" value="RRM_SF"/>
    <property type="match status" value="1"/>
</dbReference>